<dbReference type="AlphaFoldDB" id="A0A2X0MX70"/>
<accession>A0A2X0MX70</accession>
<feature type="region of interest" description="Disordered" evidence="1">
    <location>
        <begin position="1"/>
        <end position="70"/>
    </location>
</feature>
<dbReference type="SUPFAM" id="SSF81296">
    <property type="entry name" value="E set domains"/>
    <property type="match status" value="1"/>
</dbReference>
<dbReference type="STRING" id="796604.A0A2X0MX70"/>
<feature type="compositionally biased region" description="Gly residues" evidence="1">
    <location>
        <begin position="1"/>
        <end position="10"/>
    </location>
</feature>
<name>A0A2X0MX70_9BASI</name>
<proteinExistence type="predicted"/>
<evidence type="ECO:0000313" key="2">
    <source>
        <dbReference type="EMBL" id="SGY45088.1"/>
    </source>
</evidence>
<protein>
    <submittedName>
        <fullName evidence="2">BQ5605_C001g00244 protein</fullName>
    </submittedName>
</protein>
<sequence>MPTAFGGHGRGTASSRFTREAGEASTSNQVSGGATPNSPSSSTSPSLPGGFNMIWSGASNQRSNGSGVRTSIANTNSFDATKAKSGGAPGLFSLVGLAQPTLEVHLAEDLLFLHPAAPDEISDDPVVQGTVTLYLSKKRNLTHLAVKLIGRQDISWGDSSPYESSITLDKEVQLLAKGQELVLEKGYVGPLLVLLSRQPGSNADVFWRLDIYRYHKFEFEFLVPSSTPTSERSVFGRVRYTIVAKAKGIGQLNGDISSHEKLLFLATNPGGAGPSRPPPPLDHRHEGLIDDLGLYTMACQSTYSMVGGLVLLRFELVAPPSHVVLYAIKVKINQYFHLISPSDPNKTSSPPVDVKTVMHLDGTRPPNFGKVDEAVLASYAAARNDPTKASSPLKVLQPGEGYKIHHLSRLPNDTVLRPSTPTWSNASIRVQHVVALELTYRVLSPEEVRDGQLVNKVKERDDKGKEKIKDRKKLVVSRPFEIFSCMCFVDSLSLPAYTRVDPNLSPTGPLPRVTSSDGLLQRFDVGTDEPEKPPPCVCGYQFRQLIKFHGADLLREPGEEGLTYSVVKDSDSPVTSPSATYRETRSNPFFRREASYNDRLGLGSMSPTSPPLGAVSSSPSISPPVQDASRTSSA</sequence>
<dbReference type="EMBL" id="FQNC01000043">
    <property type="protein sequence ID" value="SGY45088.1"/>
    <property type="molecule type" value="Genomic_DNA"/>
</dbReference>
<evidence type="ECO:0000256" key="1">
    <source>
        <dbReference type="SAM" id="MobiDB-lite"/>
    </source>
</evidence>
<keyword evidence="3" id="KW-1185">Reference proteome</keyword>
<reference evidence="2 3" key="1">
    <citation type="submission" date="2016-11" db="EMBL/GenBank/DDBJ databases">
        <authorList>
            <person name="Jaros S."/>
            <person name="Januszkiewicz K."/>
            <person name="Wedrychowicz H."/>
        </authorList>
    </citation>
    <scope>NUCLEOTIDE SEQUENCE [LARGE SCALE GENOMIC DNA]</scope>
</reference>
<dbReference type="InterPro" id="IPR014752">
    <property type="entry name" value="Arrestin-like_C"/>
</dbReference>
<feature type="region of interest" description="Disordered" evidence="1">
    <location>
        <begin position="590"/>
        <end position="634"/>
    </location>
</feature>
<dbReference type="InterPro" id="IPR014756">
    <property type="entry name" value="Ig_E-set"/>
</dbReference>
<gene>
    <name evidence="2" type="primary">BQ5605_C001g00244</name>
    <name evidence="2" type="ORF">BQ5605_C001G00244</name>
</gene>
<dbReference type="Gene3D" id="2.60.40.640">
    <property type="match status" value="1"/>
</dbReference>
<dbReference type="Proteomes" id="UP000249464">
    <property type="component" value="Unassembled WGS sequence"/>
</dbReference>
<evidence type="ECO:0000313" key="3">
    <source>
        <dbReference type="Proteomes" id="UP000249464"/>
    </source>
</evidence>
<organism evidence="2 3">
    <name type="scientific">Microbotryum silenes-dioicae</name>
    <dbReference type="NCBI Taxonomy" id="796604"/>
    <lineage>
        <taxon>Eukaryota</taxon>
        <taxon>Fungi</taxon>
        <taxon>Dikarya</taxon>
        <taxon>Basidiomycota</taxon>
        <taxon>Pucciniomycotina</taxon>
        <taxon>Microbotryomycetes</taxon>
        <taxon>Microbotryales</taxon>
        <taxon>Microbotryaceae</taxon>
        <taxon>Microbotryum</taxon>
    </lineage>
</organism>
<feature type="compositionally biased region" description="Polar residues" evidence="1">
    <location>
        <begin position="57"/>
        <end position="70"/>
    </location>
</feature>
<feature type="compositionally biased region" description="Low complexity" evidence="1">
    <location>
        <begin position="31"/>
        <end position="50"/>
    </location>
</feature>